<dbReference type="InterPro" id="IPR051799">
    <property type="entry name" value="NADH_flavin_oxidoreductase"/>
</dbReference>
<dbReference type="EMBL" id="FONR01000034">
    <property type="protein sequence ID" value="SFG95309.1"/>
    <property type="molecule type" value="Genomic_DNA"/>
</dbReference>
<accession>A0A1I2W3T9</accession>
<organism evidence="4 5">
    <name type="scientific">Streptomyces mirabilis</name>
    <dbReference type="NCBI Taxonomy" id="68239"/>
    <lineage>
        <taxon>Bacteria</taxon>
        <taxon>Bacillati</taxon>
        <taxon>Actinomycetota</taxon>
        <taxon>Actinomycetes</taxon>
        <taxon>Kitasatosporales</taxon>
        <taxon>Streptomycetaceae</taxon>
        <taxon>Streptomyces</taxon>
    </lineage>
</organism>
<dbReference type="GO" id="GO:0016491">
    <property type="term" value="F:oxidoreductase activity"/>
    <property type="evidence" value="ECO:0007669"/>
    <property type="project" value="UniProtKB-KW"/>
</dbReference>
<dbReference type="InterPro" id="IPR001155">
    <property type="entry name" value="OxRdtase_FMN_N"/>
</dbReference>
<dbReference type="Proteomes" id="UP000181942">
    <property type="component" value="Unassembled WGS sequence"/>
</dbReference>
<dbReference type="Pfam" id="PF00724">
    <property type="entry name" value="Oxidored_FMN"/>
    <property type="match status" value="1"/>
</dbReference>
<feature type="domain" description="NADH:flavin oxidoreductase/NADH oxidase N-terminal" evidence="3">
    <location>
        <begin position="4"/>
        <end position="342"/>
    </location>
</feature>
<dbReference type="Gene3D" id="3.20.20.70">
    <property type="entry name" value="Aldolase class I"/>
    <property type="match status" value="1"/>
</dbReference>
<evidence type="ECO:0000256" key="2">
    <source>
        <dbReference type="ARBA" id="ARBA00023002"/>
    </source>
</evidence>
<reference evidence="4 5" key="1">
    <citation type="submission" date="2016-10" db="EMBL/GenBank/DDBJ databases">
        <authorList>
            <person name="de Groot N.N."/>
        </authorList>
    </citation>
    <scope>NUCLEOTIDE SEQUENCE [LARGE SCALE GENOMIC DNA]</scope>
    <source>
        <strain evidence="4 5">OK461</strain>
    </source>
</reference>
<name>A0A1I2W3T9_9ACTN</name>
<dbReference type="CDD" id="cd04733">
    <property type="entry name" value="OYE_like_2_FMN"/>
    <property type="match status" value="1"/>
</dbReference>
<evidence type="ECO:0000259" key="3">
    <source>
        <dbReference type="Pfam" id="PF00724"/>
    </source>
</evidence>
<dbReference type="RefSeq" id="WP_075033173.1">
    <property type="nucleotide sequence ID" value="NZ_FONR01000034.1"/>
</dbReference>
<evidence type="ECO:0000313" key="5">
    <source>
        <dbReference type="Proteomes" id="UP000181942"/>
    </source>
</evidence>
<gene>
    <name evidence="4" type="ORF">SAMN02787118_13485</name>
</gene>
<dbReference type="OrthoDB" id="3169239at2"/>
<dbReference type="InterPro" id="IPR013785">
    <property type="entry name" value="Aldolase_TIM"/>
</dbReference>
<dbReference type="AlphaFoldDB" id="A0A1I2W3T9"/>
<dbReference type="PANTHER" id="PTHR43656:SF2">
    <property type="entry name" value="BINDING OXIDOREDUCTASE, PUTATIVE (AFU_ORTHOLOGUE AFUA_2G08260)-RELATED"/>
    <property type="match status" value="1"/>
</dbReference>
<dbReference type="SUPFAM" id="SSF51395">
    <property type="entry name" value="FMN-linked oxidoreductases"/>
    <property type="match status" value="1"/>
</dbReference>
<proteinExistence type="predicted"/>
<dbReference type="GO" id="GO:0010181">
    <property type="term" value="F:FMN binding"/>
    <property type="evidence" value="ECO:0007669"/>
    <property type="project" value="InterPro"/>
</dbReference>
<evidence type="ECO:0000256" key="1">
    <source>
        <dbReference type="ARBA" id="ARBA00022630"/>
    </source>
</evidence>
<protein>
    <submittedName>
        <fullName evidence="4">2,4-dienoyl-CoA reductase</fullName>
    </submittedName>
</protein>
<evidence type="ECO:0000313" key="4">
    <source>
        <dbReference type="EMBL" id="SFG95309.1"/>
    </source>
</evidence>
<keyword evidence="2" id="KW-0560">Oxidoreductase</keyword>
<dbReference type="PANTHER" id="PTHR43656">
    <property type="entry name" value="BINDING OXIDOREDUCTASE, PUTATIVE (AFU_ORTHOLOGUE AFUA_2G08260)-RELATED"/>
    <property type="match status" value="1"/>
</dbReference>
<keyword evidence="1" id="KW-0285">Flavoprotein</keyword>
<sequence>MASELFSPLSLRSGQVLGNRIAKAAMEENMAGDGQVPDGQLLSLYRRWATGGTGLLITGNVMVHAEALTGPAGVVLDDAAPLEPFTQWAKAGKAGGGAMWMQINHPGRQIQADMPGVVWGPSAVGVDLGKHSSRFGRPVAMTPEQIEATVTRYAVTAHRAEKAGFDGVEVHAAHGYLLSQFLSPLVNRRTDEWGGSLENRARMLLDVVRAVRAAVSPSFAVAVKLNSADFQRGGFDGDDARQVIAMLEPLGVDLVELSGGSYESPAMSGRPADARTQAREAYFLDLAKDLVKTSPLPLMLTGGITRRDTAELVLASGVALVGMGTALAVTPDLPDRWRHGREADRQLRPVTWSDKALASAASMAQVRHQLRRIARGSRPKPNTRPAYALLSEQRQQRRALRRYRAWLSAS</sequence>